<dbReference type="EMBL" id="JAMQYH010000005">
    <property type="protein sequence ID" value="KAJ1685238.1"/>
    <property type="molecule type" value="Genomic_DNA"/>
</dbReference>
<dbReference type="InterPro" id="IPR013766">
    <property type="entry name" value="Thioredoxin_domain"/>
</dbReference>
<proteinExistence type="predicted"/>
<dbReference type="FunFam" id="3.40.30.10:FF:000211">
    <property type="entry name" value="TPR repeat-containing thioredoxin TTL4"/>
    <property type="match status" value="1"/>
</dbReference>
<sequence>MQVALKSSRGEEVSNMKFGGEVELISGLDEFHTAISFPGVSVVHFMAPLNPHCSQMAPFLDALCARYPSVNFIKVDVIENPAVAKAENVRMVPTFKIYKNGNRVKEMVCLSHQLLEYSYGF</sequence>
<organism evidence="4 5">
    <name type="scientific">Rhynchospora breviuscula</name>
    <dbReference type="NCBI Taxonomy" id="2022672"/>
    <lineage>
        <taxon>Eukaryota</taxon>
        <taxon>Viridiplantae</taxon>
        <taxon>Streptophyta</taxon>
        <taxon>Embryophyta</taxon>
        <taxon>Tracheophyta</taxon>
        <taxon>Spermatophyta</taxon>
        <taxon>Magnoliopsida</taxon>
        <taxon>Liliopsida</taxon>
        <taxon>Poales</taxon>
        <taxon>Cyperaceae</taxon>
        <taxon>Cyperoideae</taxon>
        <taxon>Rhynchosporeae</taxon>
        <taxon>Rhynchospora</taxon>
    </lineage>
</organism>
<dbReference type="AlphaFoldDB" id="A0A9P9ZAA5"/>
<evidence type="ECO:0000313" key="5">
    <source>
        <dbReference type="Proteomes" id="UP001151287"/>
    </source>
</evidence>
<dbReference type="Proteomes" id="UP001151287">
    <property type="component" value="Unassembled WGS sequence"/>
</dbReference>
<evidence type="ECO:0000313" key="4">
    <source>
        <dbReference type="EMBL" id="KAJ1685238.1"/>
    </source>
</evidence>
<dbReference type="CDD" id="cd02947">
    <property type="entry name" value="TRX_family"/>
    <property type="match status" value="1"/>
</dbReference>
<evidence type="ECO:0000256" key="2">
    <source>
        <dbReference type="ARBA" id="ARBA00022803"/>
    </source>
</evidence>
<dbReference type="SUPFAM" id="SSF52833">
    <property type="entry name" value="Thioredoxin-like"/>
    <property type="match status" value="1"/>
</dbReference>
<dbReference type="GO" id="GO:0005737">
    <property type="term" value="C:cytoplasm"/>
    <property type="evidence" value="ECO:0007669"/>
    <property type="project" value="TreeGrafter"/>
</dbReference>
<evidence type="ECO:0000259" key="3">
    <source>
        <dbReference type="PROSITE" id="PS51352"/>
    </source>
</evidence>
<protein>
    <recommendedName>
        <fullName evidence="3">Thioredoxin domain-containing protein</fullName>
    </recommendedName>
</protein>
<accession>A0A9P9ZAA5</accession>
<keyword evidence="2" id="KW-0802">TPR repeat</keyword>
<keyword evidence="1" id="KW-0677">Repeat</keyword>
<dbReference type="InterPro" id="IPR036249">
    <property type="entry name" value="Thioredoxin-like_sf"/>
</dbReference>
<dbReference type="PROSITE" id="PS51352">
    <property type="entry name" value="THIOREDOXIN_2"/>
    <property type="match status" value="1"/>
</dbReference>
<name>A0A9P9ZAA5_9POAL</name>
<dbReference type="Pfam" id="PF00085">
    <property type="entry name" value="Thioredoxin"/>
    <property type="match status" value="1"/>
</dbReference>
<dbReference type="PANTHER" id="PTHR46050:SF29">
    <property type="entry name" value="TPR REPEAT-CONTAINING THIOREDOXIN TTL4"/>
    <property type="match status" value="1"/>
</dbReference>
<keyword evidence="5" id="KW-1185">Reference proteome</keyword>
<feature type="domain" description="Thioredoxin" evidence="3">
    <location>
        <begin position="1"/>
        <end position="121"/>
    </location>
</feature>
<evidence type="ECO:0000256" key="1">
    <source>
        <dbReference type="ARBA" id="ARBA00022737"/>
    </source>
</evidence>
<dbReference type="InterPro" id="IPR044534">
    <property type="entry name" value="TTL1-4"/>
</dbReference>
<dbReference type="OrthoDB" id="2121326at2759"/>
<dbReference type="Gene3D" id="3.40.30.10">
    <property type="entry name" value="Glutaredoxin"/>
    <property type="match status" value="1"/>
</dbReference>
<comment type="caution">
    <text evidence="4">The sequence shown here is derived from an EMBL/GenBank/DDBJ whole genome shotgun (WGS) entry which is preliminary data.</text>
</comment>
<reference evidence="4" key="1">
    <citation type="journal article" date="2022" name="Cell">
        <title>Repeat-based holocentromeres influence genome architecture and karyotype evolution.</title>
        <authorList>
            <person name="Hofstatter P.G."/>
            <person name="Thangavel G."/>
            <person name="Lux T."/>
            <person name="Neumann P."/>
            <person name="Vondrak T."/>
            <person name="Novak P."/>
            <person name="Zhang M."/>
            <person name="Costa L."/>
            <person name="Castellani M."/>
            <person name="Scott A."/>
            <person name="Toegelov H."/>
            <person name="Fuchs J."/>
            <person name="Mata-Sucre Y."/>
            <person name="Dias Y."/>
            <person name="Vanzela A.L.L."/>
            <person name="Huettel B."/>
            <person name="Almeida C.C.S."/>
            <person name="Simkova H."/>
            <person name="Souza G."/>
            <person name="Pedrosa-Harand A."/>
            <person name="Macas J."/>
            <person name="Mayer K.F.X."/>
            <person name="Houben A."/>
            <person name="Marques A."/>
        </authorList>
    </citation>
    <scope>NUCLEOTIDE SEQUENCE</scope>
    <source>
        <strain evidence="4">RhyBre1mFocal</strain>
    </source>
</reference>
<gene>
    <name evidence="4" type="ORF">LUZ63_016628</name>
</gene>
<dbReference type="PANTHER" id="PTHR46050">
    <property type="entry name" value="TPR REPEAT-CONTAINING THIOREDOXIN"/>
    <property type="match status" value="1"/>
</dbReference>